<accession>A0ABU3K3G7</accession>
<dbReference type="PROSITE" id="PS51755">
    <property type="entry name" value="OMPR_PHOB"/>
    <property type="match status" value="1"/>
</dbReference>
<evidence type="ECO:0000256" key="6">
    <source>
        <dbReference type="PROSITE-ProRule" id="PRU00169"/>
    </source>
</evidence>
<reference evidence="10 11" key="1">
    <citation type="journal article" date="2023" name="ISME J.">
        <title>Cultivation and genomic characterization of novel and ubiquitous marine nitrite-oxidizing bacteria from the Nitrospirales.</title>
        <authorList>
            <person name="Mueller A.J."/>
            <person name="Daebeler A."/>
            <person name="Herbold C.W."/>
            <person name="Kirkegaard R.H."/>
            <person name="Daims H."/>
        </authorList>
    </citation>
    <scope>NUCLEOTIDE SEQUENCE [LARGE SCALE GENOMIC DNA]</scope>
    <source>
        <strain evidence="10 11">EB</strain>
    </source>
</reference>
<proteinExistence type="predicted"/>
<evidence type="ECO:0000259" key="9">
    <source>
        <dbReference type="PROSITE" id="PS51755"/>
    </source>
</evidence>
<dbReference type="Gene3D" id="6.10.250.690">
    <property type="match status" value="1"/>
</dbReference>
<dbReference type="PROSITE" id="PS50110">
    <property type="entry name" value="RESPONSE_REGULATORY"/>
    <property type="match status" value="1"/>
</dbReference>
<dbReference type="InterPro" id="IPR001789">
    <property type="entry name" value="Sig_transdc_resp-reg_receiver"/>
</dbReference>
<feature type="domain" description="OmpR/PhoB-type" evidence="9">
    <location>
        <begin position="124"/>
        <end position="222"/>
    </location>
</feature>
<protein>
    <submittedName>
        <fullName evidence="10">Response regulator transcription factor</fullName>
    </submittedName>
</protein>
<evidence type="ECO:0000256" key="1">
    <source>
        <dbReference type="ARBA" id="ARBA00022553"/>
    </source>
</evidence>
<dbReference type="InterPro" id="IPR036388">
    <property type="entry name" value="WH-like_DNA-bd_sf"/>
</dbReference>
<dbReference type="SMART" id="SM00448">
    <property type="entry name" value="REC"/>
    <property type="match status" value="1"/>
</dbReference>
<dbReference type="PANTHER" id="PTHR48111:SF22">
    <property type="entry name" value="REGULATOR OF RPOS"/>
    <property type="match status" value="1"/>
</dbReference>
<dbReference type="RefSeq" id="WP_313831293.1">
    <property type="nucleotide sequence ID" value="NZ_JAQOUE010000001.1"/>
</dbReference>
<keyword evidence="3" id="KW-0805">Transcription regulation</keyword>
<dbReference type="InterPro" id="IPR001867">
    <property type="entry name" value="OmpR/PhoB-type_DNA-bd"/>
</dbReference>
<comment type="caution">
    <text evidence="10">The sequence shown here is derived from an EMBL/GenBank/DDBJ whole genome shotgun (WGS) entry which is preliminary data.</text>
</comment>
<dbReference type="CDD" id="cd00383">
    <property type="entry name" value="trans_reg_C"/>
    <property type="match status" value="1"/>
</dbReference>
<dbReference type="Pfam" id="PF00072">
    <property type="entry name" value="Response_reg"/>
    <property type="match status" value="1"/>
</dbReference>
<dbReference type="InterPro" id="IPR039420">
    <property type="entry name" value="WalR-like"/>
</dbReference>
<dbReference type="PANTHER" id="PTHR48111">
    <property type="entry name" value="REGULATOR OF RPOS"/>
    <property type="match status" value="1"/>
</dbReference>
<dbReference type="Pfam" id="PF00486">
    <property type="entry name" value="Trans_reg_C"/>
    <property type="match status" value="1"/>
</dbReference>
<dbReference type="Gene3D" id="1.10.10.10">
    <property type="entry name" value="Winged helix-like DNA-binding domain superfamily/Winged helix DNA-binding domain"/>
    <property type="match status" value="1"/>
</dbReference>
<dbReference type="SMART" id="SM00862">
    <property type="entry name" value="Trans_reg_C"/>
    <property type="match status" value="1"/>
</dbReference>
<feature type="modified residue" description="4-aspartylphosphate" evidence="6">
    <location>
        <position position="51"/>
    </location>
</feature>
<feature type="DNA-binding region" description="OmpR/PhoB-type" evidence="7">
    <location>
        <begin position="124"/>
        <end position="222"/>
    </location>
</feature>
<evidence type="ECO:0000256" key="4">
    <source>
        <dbReference type="ARBA" id="ARBA00023125"/>
    </source>
</evidence>
<dbReference type="InterPro" id="IPR011006">
    <property type="entry name" value="CheY-like_superfamily"/>
</dbReference>
<evidence type="ECO:0000313" key="10">
    <source>
        <dbReference type="EMBL" id="MDT7040934.1"/>
    </source>
</evidence>
<keyword evidence="4 7" id="KW-0238">DNA-binding</keyword>
<dbReference type="EMBL" id="JAQOUE010000001">
    <property type="protein sequence ID" value="MDT7040934.1"/>
    <property type="molecule type" value="Genomic_DNA"/>
</dbReference>
<evidence type="ECO:0000256" key="5">
    <source>
        <dbReference type="ARBA" id="ARBA00023163"/>
    </source>
</evidence>
<gene>
    <name evidence="10" type="ORF">PPG34_01145</name>
</gene>
<name>A0ABU3K3G7_9BACT</name>
<keyword evidence="1 6" id="KW-0597">Phosphoprotein</keyword>
<dbReference type="Gene3D" id="3.40.50.2300">
    <property type="match status" value="1"/>
</dbReference>
<feature type="domain" description="Response regulatory" evidence="8">
    <location>
        <begin position="2"/>
        <end position="116"/>
    </location>
</feature>
<sequence length="225" mass="25398">MRILIVEDEPKVASFIRRALEEESYAVDVCPDGVQGRDLACEVNYDLIILDLMLPNLPGLEVLKGIRAQKVKTPILILTARSEIDQRVKGLDAGADDYLTKPFAIEELLARARALLRRASGVTSGILQIDDLILNPITHEVTRDGQRIELTSKEYALLEYMMRNAGRVLTRPMISEHVWDLDFDTFTNVIDVYISYLRNKIDKGRKHHLIHTVRGSGYTIKAADA</sequence>
<evidence type="ECO:0000256" key="3">
    <source>
        <dbReference type="ARBA" id="ARBA00023015"/>
    </source>
</evidence>
<keyword evidence="2" id="KW-0902">Two-component regulatory system</keyword>
<evidence type="ECO:0000256" key="7">
    <source>
        <dbReference type="PROSITE-ProRule" id="PRU01091"/>
    </source>
</evidence>
<evidence type="ECO:0000259" key="8">
    <source>
        <dbReference type="PROSITE" id="PS50110"/>
    </source>
</evidence>
<evidence type="ECO:0000313" key="11">
    <source>
        <dbReference type="Proteomes" id="UP001250932"/>
    </source>
</evidence>
<dbReference type="SUPFAM" id="SSF52172">
    <property type="entry name" value="CheY-like"/>
    <property type="match status" value="1"/>
</dbReference>
<dbReference type="CDD" id="cd19935">
    <property type="entry name" value="REC_OmpR_CusR-like"/>
    <property type="match status" value="1"/>
</dbReference>
<dbReference type="Proteomes" id="UP001250932">
    <property type="component" value="Unassembled WGS sequence"/>
</dbReference>
<evidence type="ECO:0000256" key="2">
    <source>
        <dbReference type="ARBA" id="ARBA00023012"/>
    </source>
</evidence>
<keyword evidence="11" id="KW-1185">Reference proteome</keyword>
<organism evidence="10 11">
    <name type="scientific">Candidatus Nitronereus thalassa</name>
    <dbReference type="NCBI Taxonomy" id="3020898"/>
    <lineage>
        <taxon>Bacteria</taxon>
        <taxon>Pseudomonadati</taxon>
        <taxon>Nitrospirota</taxon>
        <taxon>Nitrospiria</taxon>
        <taxon>Nitrospirales</taxon>
        <taxon>Nitrospiraceae</taxon>
        <taxon>Candidatus Nitronereus</taxon>
    </lineage>
</organism>
<keyword evidence="5" id="KW-0804">Transcription</keyword>